<gene>
    <name evidence="6" type="ORF">SAMN05192551_11423</name>
</gene>
<evidence type="ECO:0000313" key="6">
    <source>
        <dbReference type="EMBL" id="SFI37138.1"/>
    </source>
</evidence>
<dbReference type="Pfam" id="PF00027">
    <property type="entry name" value="cNMP_binding"/>
    <property type="match status" value="1"/>
</dbReference>
<evidence type="ECO:0000259" key="5">
    <source>
        <dbReference type="PROSITE" id="PS51063"/>
    </source>
</evidence>
<dbReference type="GO" id="GO:0003677">
    <property type="term" value="F:DNA binding"/>
    <property type="evidence" value="ECO:0007669"/>
    <property type="project" value="UniProtKB-KW"/>
</dbReference>
<feature type="domain" description="HTH crp-type" evidence="5">
    <location>
        <begin position="153"/>
        <end position="219"/>
    </location>
</feature>
<keyword evidence="7" id="KW-1185">Reference proteome</keyword>
<dbReference type="SMART" id="SM00419">
    <property type="entry name" value="HTH_CRP"/>
    <property type="match status" value="1"/>
</dbReference>
<dbReference type="PROSITE" id="PS51063">
    <property type="entry name" value="HTH_CRP_2"/>
    <property type="match status" value="1"/>
</dbReference>
<dbReference type="InterPro" id="IPR036390">
    <property type="entry name" value="WH_DNA-bd_sf"/>
</dbReference>
<evidence type="ECO:0000256" key="2">
    <source>
        <dbReference type="ARBA" id="ARBA00023125"/>
    </source>
</evidence>
<dbReference type="SUPFAM" id="SSF46785">
    <property type="entry name" value="Winged helix' DNA-binding domain"/>
    <property type="match status" value="1"/>
</dbReference>
<dbReference type="InterPro" id="IPR012318">
    <property type="entry name" value="HTH_CRP"/>
</dbReference>
<dbReference type="CDD" id="cd00038">
    <property type="entry name" value="CAP_ED"/>
    <property type="match status" value="1"/>
</dbReference>
<dbReference type="Gene3D" id="1.10.10.10">
    <property type="entry name" value="Winged helix-like DNA-binding domain superfamily/Winged helix DNA-binding domain"/>
    <property type="match status" value="1"/>
</dbReference>
<evidence type="ECO:0000256" key="1">
    <source>
        <dbReference type="ARBA" id="ARBA00023015"/>
    </source>
</evidence>
<dbReference type="PANTHER" id="PTHR24567:SF74">
    <property type="entry name" value="HTH-TYPE TRANSCRIPTIONAL REGULATOR ARCR"/>
    <property type="match status" value="1"/>
</dbReference>
<dbReference type="OrthoDB" id="9776746at2"/>
<evidence type="ECO:0000256" key="3">
    <source>
        <dbReference type="ARBA" id="ARBA00023163"/>
    </source>
</evidence>
<dbReference type="PANTHER" id="PTHR24567">
    <property type="entry name" value="CRP FAMILY TRANSCRIPTIONAL REGULATORY PROTEIN"/>
    <property type="match status" value="1"/>
</dbReference>
<dbReference type="Gene3D" id="2.60.120.10">
    <property type="entry name" value="Jelly Rolls"/>
    <property type="match status" value="1"/>
</dbReference>
<dbReference type="GO" id="GO:0003700">
    <property type="term" value="F:DNA-binding transcription factor activity"/>
    <property type="evidence" value="ECO:0007669"/>
    <property type="project" value="TreeGrafter"/>
</dbReference>
<dbReference type="Pfam" id="PF13545">
    <property type="entry name" value="HTH_Crp_2"/>
    <property type="match status" value="1"/>
</dbReference>
<sequence length="226" mass="26198">MNKLKDMKEDMMKLLPFIELLSTSEKNLLMEKAFETSYPAGKFLVESDSLCQNVYVVLEGLIRIYKLSEEGREITYYRVGSGETCLFTMGCILQHQPFDAAAKTEQPSRLLAIPAYVFESFMNNNPSFRNDMIRQLLETITDLMVLTEEVTFHSMNRRLAAFLLQESQLQKKHQLTITHEAISQDLGTAREVVSRMLKEFEKQDLLRLSRGKIMIKDREKLKSLLE</sequence>
<keyword evidence="3" id="KW-0804">Transcription</keyword>
<dbReference type="SMART" id="SM00100">
    <property type="entry name" value="cNMP"/>
    <property type="match status" value="1"/>
</dbReference>
<dbReference type="Proteomes" id="UP000199287">
    <property type="component" value="Unassembled WGS sequence"/>
</dbReference>
<dbReference type="InterPro" id="IPR018490">
    <property type="entry name" value="cNMP-bd_dom_sf"/>
</dbReference>
<dbReference type="InterPro" id="IPR000595">
    <property type="entry name" value="cNMP-bd_dom"/>
</dbReference>
<proteinExistence type="predicted"/>
<dbReference type="InterPro" id="IPR014710">
    <property type="entry name" value="RmlC-like_jellyroll"/>
</dbReference>
<keyword evidence="2" id="KW-0238">DNA-binding</keyword>
<protein>
    <submittedName>
        <fullName evidence="6">CRP/FNR family transcriptional regulator, anaerobic regulatory protein</fullName>
    </submittedName>
</protein>
<name>A0A1I3HMY9_9FIRM</name>
<dbReference type="RefSeq" id="WP_093373801.1">
    <property type="nucleotide sequence ID" value="NZ_FOQA01000014.1"/>
</dbReference>
<dbReference type="STRING" id="69895.SAMN05192551_11423"/>
<dbReference type="PRINTS" id="PR00034">
    <property type="entry name" value="HTHCRP"/>
</dbReference>
<dbReference type="AlphaFoldDB" id="A0A1I3HMY9"/>
<feature type="domain" description="Cyclic nucleotide-binding" evidence="4">
    <location>
        <begin position="17"/>
        <end position="139"/>
    </location>
</feature>
<dbReference type="InterPro" id="IPR036388">
    <property type="entry name" value="WH-like_DNA-bd_sf"/>
</dbReference>
<evidence type="ECO:0000259" key="4">
    <source>
        <dbReference type="PROSITE" id="PS50042"/>
    </source>
</evidence>
<accession>A0A1I3HMY9</accession>
<dbReference type="PROSITE" id="PS50042">
    <property type="entry name" value="CNMP_BINDING_3"/>
    <property type="match status" value="1"/>
</dbReference>
<dbReference type="InterPro" id="IPR050397">
    <property type="entry name" value="Env_Response_Regulators"/>
</dbReference>
<evidence type="ECO:0000313" key="7">
    <source>
        <dbReference type="Proteomes" id="UP000199287"/>
    </source>
</evidence>
<reference evidence="7" key="1">
    <citation type="submission" date="2016-10" db="EMBL/GenBank/DDBJ databases">
        <authorList>
            <person name="Varghese N."/>
            <person name="Submissions S."/>
        </authorList>
    </citation>
    <scope>NUCLEOTIDE SEQUENCE [LARGE SCALE GENOMIC DNA]</scope>
    <source>
        <strain evidence="7">Z-7934</strain>
    </source>
</reference>
<dbReference type="SUPFAM" id="SSF51206">
    <property type="entry name" value="cAMP-binding domain-like"/>
    <property type="match status" value="1"/>
</dbReference>
<dbReference type="EMBL" id="FOQA01000014">
    <property type="protein sequence ID" value="SFI37138.1"/>
    <property type="molecule type" value="Genomic_DNA"/>
</dbReference>
<organism evidence="6 7">
    <name type="scientific">Tindallia magadiensis</name>
    <dbReference type="NCBI Taxonomy" id="69895"/>
    <lineage>
        <taxon>Bacteria</taxon>
        <taxon>Bacillati</taxon>
        <taxon>Bacillota</taxon>
        <taxon>Clostridia</taxon>
        <taxon>Peptostreptococcales</taxon>
        <taxon>Tindalliaceae</taxon>
        <taxon>Tindallia</taxon>
    </lineage>
</organism>
<dbReference type="GO" id="GO:0005829">
    <property type="term" value="C:cytosol"/>
    <property type="evidence" value="ECO:0007669"/>
    <property type="project" value="TreeGrafter"/>
</dbReference>
<keyword evidence="1" id="KW-0805">Transcription regulation</keyword>